<dbReference type="InterPro" id="IPR048066">
    <property type="entry name" value="ATG26_PH_GRAM1"/>
</dbReference>
<comment type="catalytic activity">
    <reaction evidence="12">
        <text>a sterol + UDP-alpha-D-glucose = a sterol 3-beta-D-glucoside + UDP + H(+)</text>
        <dbReference type="Rhea" id="RHEA:22724"/>
        <dbReference type="ChEBI" id="CHEBI:15378"/>
        <dbReference type="ChEBI" id="CHEBI:15889"/>
        <dbReference type="ChEBI" id="CHEBI:37424"/>
        <dbReference type="ChEBI" id="CHEBI:58223"/>
        <dbReference type="ChEBI" id="CHEBI:58885"/>
        <dbReference type="EC" id="2.4.1.173"/>
    </reaction>
    <physiologicalReaction direction="left-to-right" evidence="12">
        <dbReference type="Rhea" id="RHEA:22725"/>
    </physiologicalReaction>
</comment>
<keyword evidence="5" id="KW-0963">Cytoplasm</keyword>
<protein>
    <recommendedName>
        <fullName evidence="4">sterol 3beta-glucosyltransferase</fullName>
        <ecNumber evidence="4">2.4.1.173</ecNumber>
    </recommendedName>
    <alternativeName>
        <fullName evidence="10">Autophagy-related protein 26</fullName>
    </alternativeName>
</protein>
<dbReference type="CDD" id="cd13215">
    <property type="entry name" value="PH-GRAM1_AGT26"/>
    <property type="match status" value="1"/>
</dbReference>
<feature type="compositionally biased region" description="Polar residues" evidence="13">
    <location>
        <begin position="578"/>
        <end position="609"/>
    </location>
</feature>
<dbReference type="InterPro" id="IPR011993">
    <property type="entry name" value="PH-like_dom_sf"/>
</dbReference>
<evidence type="ECO:0000313" key="15">
    <source>
        <dbReference type="EMBL" id="PSN64251.1"/>
    </source>
</evidence>
<feature type="compositionally biased region" description="Basic and acidic residues" evidence="13">
    <location>
        <begin position="198"/>
        <end position="210"/>
    </location>
</feature>
<proteinExistence type="inferred from homology"/>
<dbReference type="GO" id="GO:0016125">
    <property type="term" value="P:sterol metabolic process"/>
    <property type="evidence" value="ECO:0007669"/>
    <property type="project" value="TreeGrafter"/>
</dbReference>
<dbReference type="PANTHER" id="PTHR48050:SF25">
    <property type="entry name" value="STEROL 3-BETA-GLUCOSYLTRANSFERASE"/>
    <property type="match status" value="1"/>
</dbReference>
<evidence type="ECO:0000256" key="5">
    <source>
        <dbReference type="ARBA" id="ARBA00022490"/>
    </source>
</evidence>
<accession>A0A2T2NFN5</accession>
<dbReference type="OrthoDB" id="10261837at2759"/>
<dbReference type="SMART" id="SM00233">
    <property type="entry name" value="PH"/>
    <property type="match status" value="1"/>
</dbReference>
<feature type="compositionally biased region" description="Basic and acidic residues" evidence="13">
    <location>
        <begin position="542"/>
        <end position="564"/>
    </location>
</feature>
<feature type="domain" description="PH" evidence="14">
    <location>
        <begin position="282"/>
        <end position="379"/>
    </location>
</feature>
<dbReference type="InterPro" id="IPR002213">
    <property type="entry name" value="UDP_glucos_trans"/>
</dbReference>
<dbReference type="STRING" id="1448308.A0A2T2NFN5"/>
<dbReference type="FunFam" id="3.40.50.2000:FF:000029">
    <property type="entry name" value="Sterol 3-beta-glucosyltransferase"/>
    <property type="match status" value="1"/>
</dbReference>
<evidence type="ECO:0000313" key="16">
    <source>
        <dbReference type="Proteomes" id="UP000240883"/>
    </source>
</evidence>
<keyword evidence="8" id="KW-0072">Autophagy</keyword>
<comment type="similarity">
    <text evidence="3">Belongs to the glycosyltransferase 28 family.</text>
</comment>
<feature type="compositionally biased region" description="Basic residues" evidence="13">
    <location>
        <begin position="8"/>
        <end position="22"/>
    </location>
</feature>
<dbReference type="Pfam" id="PF02893">
    <property type="entry name" value="GRAM"/>
    <property type="match status" value="2"/>
</dbReference>
<feature type="compositionally biased region" description="Basic and acidic residues" evidence="13">
    <location>
        <begin position="23"/>
        <end position="37"/>
    </location>
</feature>
<dbReference type="SUPFAM" id="SSF53756">
    <property type="entry name" value="UDP-Glycosyltransferase/glycogen phosphorylase"/>
    <property type="match status" value="1"/>
</dbReference>
<dbReference type="PANTHER" id="PTHR48050">
    <property type="entry name" value="STEROL 3-BETA-GLUCOSYLTRANSFERASE"/>
    <property type="match status" value="1"/>
</dbReference>
<feature type="compositionally biased region" description="Basic and acidic residues" evidence="13">
    <location>
        <begin position="108"/>
        <end position="124"/>
    </location>
</feature>
<dbReference type="InterPro" id="IPR010610">
    <property type="entry name" value="EryCIII-like_C"/>
</dbReference>
<evidence type="ECO:0000256" key="7">
    <source>
        <dbReference type="ARBA" id="ARBA00022679"/>
    </source>
</evidence>
<dbReference type="Gene3D" id="3.40.50.2000">
    <property type="entry name" value="Glycogen Phosphorylase B"/>
    <property type="match status" value="2"/>
</dbReference>
<dbReference type="SUPFAM" id="SSF50729">
    <property type="entry name" value="PH domain-like"/>
    <property type="match status" value="1"/>
</dbReference>
<dbReference type="InterPro" id="IPR001849">
    <property type="entry name" value="PH_domain"/>
</dbReference>
<feature type="region of interest" description="Disordered" evidence="13">
    <location>
        <begin position="452"/>
        <end position="483"/>
    </location>
</feature>
<dbReference type="FunFam" id="2.30.29.30:FF:000303">
    <property type="entry name" value="Sterol 3-beta-glucosyltransferase"/>
    <property type="match status" value="1"/>
</dbReference>
<feature type="compositionally biased region" description="Basic and acidic residues" evidence="13">
    <location>
        <begin position="612"/>
        <end position="639"/>
    </location>
</feature>
<feature type="region of interest" description="Disordered" evidence="13">
    <location>
        <begin position="1"/>
        <end position="220"/>
    </location>
</feature>
<keyword evidence="7 15" id="KW-0808">Transferase</keyword>
<gene>
    <name evidence="15" type="ORF">BS50DRAFT_636454</name>
</gene>
<keyword evidence="6" id="KW-0328">Glycosyltransferase</keyword>
<dbReference type="EMBL" id="KZ678138">
    <property type="protein sequence ID" value="PSN64251.1"/>
    <property type="molecule type" value="Genomic_DNA"/>
</dbReference>
<dbReference type="GO" id="GO:0016020">
    <property type="term" value="C:membrane"/>
    <property type="evidence" value="ECO:0007669"/>
    <property type="project" value="UniProtKB-SubCell"/>
</dbReference>
<evidence type="ECO:0000256" key="2">
    <source>
        <dbReference type="ARBA" id="ARBA00004496"/>
    </source>
</evidence>
<keyword evidence="16" id="KW-1185">Reference proteome</keyword>
<organism evidence="15 16">
    <name type="scientific">Corynespora cassiicola Philippines</name>
    <dbReference type="NCBI Taxonomy" id="1448308"/>
    <lineage>
        <taxon>Eukaryota</taxon>
        <taxon>Fungi</taxon>
        <taxon>Dikarya</taxon>
        <taxon>Ascomycota</taxon>
        <taxon>Pezizomycotina</taxon>
        <taxon>Dothideomycetes</taxon>
        <taxon>Pleosporomycetidae</taxon>
        <taxon>Pleosporales</taxon>
        <taxon>Corynesporascaceae</taxon>
        <taxon>Corynespora</taxon>
    </lineage>
</organism>
<dbReference type="GO" id="GO:0005975">
    <property type="term" value="P:carbohydrate metabolic process"/>
    <property type="evidence" value="ECO:0007669"/>
    <property type="project" value="InterPro"/>
</dbReference>
<reference evidence="15 16" key="1">
    <citation type="journal article" date="2018" name="Front. Microbiol.">
        <title>Genome-Wide Analysis of Corynespora cassiicola Leaf Fall Disease Putative Effectors.</title>
        <authorList>
            <person name="Lopez D."/>
            <person name="Ribeiro S."/>
            <person name="Label P."/>
            <person name="Fumanal B."/>
            <person name="Venisse J.S."/>
            <person name="Kohler A."/>
            <person name="de Oliveira R.R."/>
            <person name="Labutti K."/>
            <person name="Lipzen A."/>
            <person name="Lail K."/>
            <person name="Bauer D."/>
            <person name="Ohm R.A."/>
            <person name="Barry K.W."/>
            <person name="Spatafora J."/>
            <person name="Grigoriev I.V."/>
            <person name="Martin F.M."/>
            <person name="Pujade-Renaud V."/>
        </authorList>
    </citation>
    <scope>NUCLEOTIDE SEQUENCE [LARGE SCALE GENOMIC DNA]</scope>
    <source>
        <strain evidence="15 16">Philippines</strain>
    </source>
</reference>
<dbReference type="GO" id="GO:0005737">
    <property type="term" value="C:cytoplasm"/>
    <property type="evidence" value="ECO:0007669"/>
    <property type="project" value="UniProtKB-SubCell"/>
</dbReference>
<evidence type="ECO:0000256" key="3">
    <source>
        <dbReference type="ARBA" id="ARBA00006962"/>
    </source>
</evidence>
<comment type="catalytic activity">
    <reaction evidence="11">
        <text>ergosterol + UDP-alpha-D-glucose = ergosteryl 3-beta-D-glucoside + UDP + H(+)</text>
        <dbReference type="Rhea" id="RHEA:61836"/>
        <dbReference type="ChEBI" id="CHEBI:15378"/>
        <dbReference type="ChEBI" id="CHEBI:16933"/>
        <dbReference type="ChEBI" id="CHEBI:52973"/>
        <dbReference type="ChEBI" id="CHEBI:58223"/>
        <dbReference type="ChEBI" id="CHEBI:58885"/>
    </reaction>
    <physiologicalReaction direction="left-to-right" evidence="11">
        <dbReference type="Rhea" id="RHEA:61837"/>
    </physiologicalReaction>
</comment>
<evidence type="ECO:0000256" key="12">
    <source>
        <dbReference type="ARBA" id="ARBA00049453"/>
    </source>
</evidence>
<keyword evidence="9" id="KW-0472">Membrane</keyword>
<evidence type="ECO:0000256" key="6">
    <source>
        <dbReference type="ARBA" id="ARBA00022676"/>
    </source>
</evidence>
<evidence type="ECO:0000256" key="10">
    <source>
        <dbReference type="ARBA" id="ARBA00029843"/>
    </source>
</evidence>
<name>A0A2T2NFN5_CORCC</name>
<evidence type="ECO:0000256" key="13">
    <source>
        <dbReference type="SAM" id="MobiDB-lite"/>
    </source>
</evidence>
<dbReference type="FunFam" id="3.40.50.2000:FF:000009">
    <property type="entry name" value="Sterol 3-beta-glucosyltransferase UGT80A2"/>
    <property type="match status" value="1"/>
</dbReference>
<feature type="compositionally biased region" description="Polar residues" evidence="13">
    <location>
        <begin position="512"/>
        <end position="521"/>
    </location>
</feature>
<evidence type="ECO:0000256" key="4">
    <source>
        <dbReference type="ARBA" id="ARBA00012650"/>
    </source>
</evidence>
<dbReference type="InterPro" id="IPR050426">
    <property type="entry name" value="Glycosyltransferase_28"/>
</dbReference>
<dbReference type="InterPro" id="IPR048065">
    <property type="entry name" value="ATG26_PH_GRAM2"/>
</dbReference>
<feature type="compositionally biased region" description="Polar residues" evidence="13">
    <location>
        <begin position="47"/>
        <end position="59"/>
    </location>
</feature>
<evidence type="ECO:0000256" key="11">
    <source>
        <dbReference type="ARBA" id="ARBA00047886"/>
    </source>
</evidence>
<comment type="subcellular location">
    <subcellularLocation>
        <location evidence="2">Cytoplasm</location>
    </subcellularLocation>
    <subcellularLocation>
        <location evidence="1">Membrane</location>
        <topology evidence="1">Peripheral membrane protein</topology>
    </subcellularLocation>
</comment>
<evidence type="ECO:0000256" key="8">
    <source>
        <dbReference type="ARBA" id="ARBA00023006"/>
    </source>
</evidence>
<feature type="compositionally biased region" description="Polar residues" evidence="13">
    <location>
        <begin position="180"/>
        <end position="195"/>
    </location>
</feature>
<dbReference type="CDD" id="cd03784">
    <property type="entry name" value="GT1_Gtf-like"/>
    <property type="match status" value="1"/>
</dbReference>
<dbReference type="InterPro" id="IPR004276">
    <property type="entry name" value="GlycoTrans_28_N"/>
</dbReference>
<dbReference type="CDD" id="cd13216">
    <property type="entry name" value="PH-GRAM2_AGT26"/>
    <property type="match status" value="1"/>
</dbReference>
<dbReference type="GO" id="GO:0006914">
    <property type="term" value="P:autophagy"/>
    <property type="evidence" value="ECO:0007669"/>
    <property type="project" value="UniProtKB-KW"/>
</dbReference>
<dbReference type="Pfam" id="PF06722">
    <property type="entry name" value="EryCIII-like_C"/>
    <property type="match status" value="1"/>
</dbReference>
<sequence length="1452" mass="162413">MASEDRGRHRPSRKLTKKRRESRRVSLDIPERFKDGDDAQDDVTAPRRNNTMSMNQSMFSMIARAGQQSQTDLGAMREVDSGDSDDEAKQPVQYHSLDGAARLSRLSSAHDFRAHQDEDGDKKISHGKHRRILSDNKLLRSLPKLKIAGRKDATSDSRPTDLMSSSQFLPPKSPPDGPSATLSNDQSSANRSTVTPGEEIHVERRKTSDRKVKHGSTAALSKGKGPISLAKRLQQIFEFDDVEEVISEYPCWLLQSILLQGYMYITQKHVCFYAYIPKKHHDVGRTGYLYKRGRSKYNRYWFILRGDVLSYYTNPAELYFPRNRLNLQYAISAEVLDVKDKAKDETTFIITTDERKYQFKADSAASAKEWVRSVQKVIFRTHNEGNSVKISLPIQNVLEIEESTILDFADTVKVRVIDNDETYAIDEYFFSFFSNGQDALNVLRIMINDNDHHQASHSGEQPTSSTPTAPGASRSQPTAALDGPIDSRHIMENVRATLSPLPAPHVGRPSISADSGRSSGDANRRSFDARRSTDVSRSFRQPSHEIRRSFSESRTDKQSRHLPGDRSPLSARPHDSSESATNSFDPGTESSAAVQSIDESNASASQILSRSDVFRAPDIHHPDVTASDKSDSLARHSQDTTRSSGGGKTYPRSPRTFPIVGGKPGHRATFTSPDVEDDTDAQQTAARLSGSSSALQDIASYPLQKASGFAGFLRTRSKKMGNLLATESMGYYEKVSGMLAGGRKHYNTAEGLEPDDQVHGFEEDEDAAKAAENFREHFAFPESEQLQSSFFASLQRVLPNYGKIYISGRYFCFRSLMPTSKTKIILPMRDIENVNKEKGFRIGYHGLAIVIRGHEELFFEFSKAEYRDECAVIILRILESTKYIEDEQSSSSGVDSDDEAAKAEHDLLQEARQGNETGAPIDVSQIVRAADHDRIPLIFDDPLASIVDFKPSEPLTIVCLTIGSRGDVQPYIALCKELLKEGHKPRIATHAEFESWVREHGIDFAPVDGNPAELMRICIEHGMFTYGFMKEANAKFRGWLDDVCSSSWKACQGADVLIESPSAMAGIHIAEALEIPYFRAFTMPWTRTRAYPHAFSAMEKKMGGSYNSLSYIAFDTVFWTAISGQVNRWRRRELGLQNTTLGRMQANARPFLYNFSPTVVPPPLDWPDWIRVTGYWFLDDPTFEPPADLWNFITTARKEGKKLVYVGFGSIVIDNPAALTKTVVDSVLKADVRCVLSKGWSDRLETKDASKPEVPLPPEIFQIKSAPHDWLFKQMDAVVHHGGSGTTGASLRAGVPTIIKPFFGDQYFFAHRVEDLGVGIWLKKINTSVFSRAMWEATNSQRMIVKAKVLGQKIRRESGTQVAIQTIYRELDRARTLIKKHAKQDDDNTDEFDEEWTFVEDDENVNTSHQFEAHQAMVLGRDGAPTGGSPLVLGSVALKGSSARNSESAYRS</sequence>
<evidence type="ECO:0000256" key="1">
    <source>
        <dbReference type="ARBA" id="ARBA00004170"/>
    </source>
</evidence>
<dbReference type="GO" id="GO:0016906">
    <property type="term" value="F:sterol 3-beta-glucosyltransferase activity"/>
    <property type="evidence" value="ECO:0007669"/>
    <property type="project" value="UniProtKB-EC"/>
</dbReference>
<evidence type="ECO:0000259" key="14">
    <source>
        <dbReference type="PROSITE" id="PS50003"/>
    </source>
</evidence>
<dbReference type="SMART" id="SM00568">
    <property type="entry name" value="GRAM"/>
    <property type="match status" value="2"/>
</dbReference>
<evidence type="ECO:0000256" key="9">
    <source>
        <dbReference type="ARBA" id="ARBA00023136"/>
    </source>
</evidence>
<feature type="region of interest" description="Disordered" evidence="13">
    <location>
        <begin position="498"/>
        <end position="681"/>
    </location>
</feature>
<dbReference type="PROSITE" id="PS50003">
    <property type="entry name" value="PH_DOMAIN"/>
    <property type="match status" value="1"/>
</dbReference>
<feature type="compositionally biased region" description="Basic and acidic residues" evidence="13">
    <location>
        <begin position="522"/>
        <end position="534"/>
    </location>
</feature>
<dbReference type="Pfam" id="PF00169">
    <property type="entry name" value="PH"/>
    <property type="match status" value="1"/>
</dbReference>
<dbReference type="Pfam" id="PF03033">
    <property type="entry name" value="Glyco_transf_28"/>
    <property type="match status" value="1"/>
</dbReference>
<dbReference type="Gene3D" id="2.30.29.30">
    <property type="entry name" value="Pleckstrin-homology domain (PH domain)/Phosphotyrosine-binding domain (PTB)"/>
    <property type="match status" value="3"/>
</dbReference>
<dbReference type="Proteomes" id="UP000240883">
    <property type="component" value="Unassembled WGS sequence"/>
</dbReference>
<feature type="compositionally biased region" description="Basic and acidic residues" evidence="13">
    <location>
        <begin position="149"/>
        <end position="159"/>
    </location>
</feature>
<dbReference type="EC" id="2.4.1.173" evidence="4"/>
<dbReference type="InterPro" id="IPR004182">
    <property type="entry name" value="GRAM"/>
</dbReference>
<feature type="compositionally biased region" description="Polar residues" evidence="13">
    <location>
        <begin position="456"/>
        <end position="478"/>
    </location>
</feature>